<comment type="caution">
    <text evidence="2">The sequence shown here is derived from an EMBL/GenBank/DDBJ whole genome shotgun (WGS) entry which is preliminary data.</text>
</comment>
<dbReference type="PROSITE" id="PS51257">
    <property type="entry name" value="PROKAR_LIPOPROTEIN"/>
    <property type="match status" value="1"/>
</dbReference>
<evidence type="ECO:0000313" key="3">
    <source>
        <dbReference type="Proteomes" id="UP001196870"/>
    </source>
</evidence>
<sequence length="51" mass="5331">MRCFLFLGLLLLAACEDGARSTPFGPRGTALPPPDPVTGAVREPAAPAPRR</sequence>
<organism evidence="2 3">
    <name type="scientific">Plastoroseomonas hellenica</name>
    <dbReference type="NCBI Taxonomy" id="2687306"/>
    <lineage>
        <taxon>Bacteria</taxon>
        <taxon>Pseudomonadati</taxon>
        <taxon>Pseudomonadota</taxon>
        <taxon>Alphaproteobacteria</taxon>
        <taxon>Acetobacterales</taxon>
        <taxon>Acetobacteraceae</taxon>
        <taxon>Plastoroseomonas</taxon>
    </lineage>
</organism>
<dbReference type="Proteomes" id="UP001196870">
    <property type="component" value="Unassembled WGS sequence"/>
</dbReference>
<protein>
    <submittedName>
        <fullName evidence="2">Uncharacterized protein</fullName>
    </submittedName>
</protein>
<gene>
    <name evidence="2" type="ORF">GXW71_23210</name>
</gene>
<evidence type="ECO:0000256" key="1">
    <source>
        <dbReference type="SAM" id="MobiDB-lite"/>
    </source>
</evidence>
<keyword evidence="3" id="KW-1185">Reference proteome</keyword>
<dbReference type="EMBL" id="JAAGBB010000032">
    <property type="protein sequence ID" value="MBR0667286.1"/>
    <property type="molecule type" value="Genomic_DNA"/>
</dbReference>
<evidence type="ECO:0000313" key="2">
    <source>
        <dbReference type="EMBL" id="MBR0667286.1"/>
    </source>
</evidence>
<dbReference type="RefSeq" id="WP_211855065.1">
    <property type="nucleotide sequence ID" value="NZ_JAAGBB010000032.1"/>
</dbReference>
<name>A0ABS5F439_9PROT</name>
<proteinExistence type="predicted"/>
<accession>A0ABS5F439</accession>
<reference evidence="3" key="1">
    <citation type="journal article" date="2021" name="Syst. Appl. Microbiol.">
        <title>Roseomonas hellenica sp. nov., isolated from roots of wild-growing Alkanna tinctoria.</title>
        <authorList>
            <person name="Rat A."/>
            <person name="Naranjo H.D."/>
            <person name="Lebbe L."/>
            <person name="Cnockaert M."/>
            <person name="Krigas N."/>
            <person name="Grigoriadou K."/>
            <person name="Maloupa E."/>
            <person name="Willems A."/>
        </authorList>
    </citation>
    <scope>NUCLEOTIDE SEQUENCE [LARGE SCALE GENOMIC DNA]</scope>
    <source>
        <strain evidence="3">LMG 31523</strain>
    </source>
</reference>
<feature type="region of interest" description="Disordered" evidence="1">
    <location>
        <begin position="22"/>
        <end position="51"/>
    </location>
</feature>